<proteinExistence type="predicted"/>
<evidence type="ECO:0000313" key="2">
    <source>
        <dbReference type="EMBL" id="TWT86924.1"/>
    </source>
</evidence>
<name>A0A5C5ZHU2_9BACT</name>
<dbReference type="RefSeq" id="WP_146403115.1">
    <property type="nucleotide sequence ID" value="NZ_SJPQ01000004.1"/>
</dbReference>
<dbReference type="AlphaFoldDB" id="A0A5C5ZHU2"/>
<protein>
    <submittedName>
        <fullName evidence="2">Uncharacterized protein</fullName>
    </submittedName>
</protein>
<reference evidence="2 3" key="1">
    <citation type="submission" date="2019-02" db="EMBL/GenBank/DDBJ databases">
        <title>Deep-cultivation of Planctomycetes and their phenomic and genomic characterization uncovers novel biology.</title>
        <authorList>
            <person name="Wiegand S."/>
            <person name="Jogler M."/>
            <person name="Boedeker C."/>
            <person name="Pinto D."/>
            <person name="Vollmers J."/>
            <person name="Rivas-Marin E."/>
            <person name="Kohn T."/>
            <person name="Peeters S.H."/>
            <person name="Heuer A."/>
            <person name="Rast P."/>
            <person name="Oberbeckmann S."/>
            <person name="Bunk B."/>
            <person name="Jeske O."/>
            <person name="Meyerdierks A."/>
            <person name="Storesund J.E."/>
            <person name="Kallscheuer N."/>
            <person name="Luecker S."/>
            <person name="Lage O.M."/>
            <person name="Pohl T."/>
            <person name="Merkel B.J."/>
            <person name="Hornburger P."/>
            <person name="Mueller R.-W."/>
            <person name="Bruemmer F."/>
            <person name="Labrenz M."/>
            <person name="Spormann A.M."/>
            <person name="Op Den Camp H."/>
            <person name="Overmann J."/>
            <person name="Amann R."/>
            <person name="Jetten M.S.M."/>
            <person name="Mascher T."/>
            <person name="Medema M.H."/>
            <person name="Devos D.P."/>
            <person name="Kaster A.-K."/>
            <person name="Ovreas L."/>
            <person name="Rohde M."/>
            <person name="Galperin M.Y."/>
            <person name="Jogler C."/>
        </authorList>
    </citation>
    <scope>NUCLEOTIDE SEQUENCE [LARGE SCALE GENOMIC DNA]</scope>
    <source>
        <strain evidence="2 3">Mal64</strain>
    </source>
</reference>
<keyword evidence="3" id="KW-1185">Reference proteome</keyword>
<feature type="chain" id="PRO_5023069692" evidence="1">
    <location>
        <begin position="26"/>
        <end position="238"/>
    </location>
</feature>
<evidence type="ECO:0000256" key="1">
    <source>
        <dbReference type="SAM" id="SignalP"/>
    </source>
</evidence>
<gene>
    <name evidence="2" type="ORF">Mal64_37540</name>
</gene>
<organism evidence="2 3">
    <name type="scientific">Pseudobythopirellula maris</name>
    <dbReference type="NCBI Taxonomy" id="2527991"/>
    <lineage>
        <taxon>Bacteria</taxon>
        <taxon>Pseudomonadati</taxon>
        <taxon>Planctomycetota</taxon>
        <taxon>Planctomycetia</taxon>
        <taxon>Pirellulales</taxon>
        <taxon>Lacipirellulaceae</taxon>
        <taxon>Pseudobythopirellula</taxon>
    </lineage>
</organism>
<comment type="caution">
    <text evidence="2">The sequence shown here is derived from an EMBL/GenBank/DDBJ whole genome shotgun (WGS) entry which is preliminary data.</text>
</comment>
<feature type="signal peptide" evidence="1">
    <location>
        <begin position="1"/>
        <end position="25"/>
    </location>
</feature>
<evidence type="ECO:0000313" key="3">
    <source>
        <dbReference type="Proteomes" id="UP000315440"/>
    </source>
</evidence>
<sequence precursor="true">MNIPSLRLGLLAAAATVLHADASHADTASWVFRPSHYSHSPETGERVGQYAQVAWVEPLDDPRDTVSRYRTTRTRLRGANGSNDTWYEVQKFGNRRGGFDAEWERGFDATLTTLDALRPFRRNPWLFSGGGYGYGAGYGGGYGYGAGYGGVGGYGPYAPGYQAMAPATEGEEPCCDDSAAAAPPAYAPAPYYPAPFYGAPFYGAPFYGAPYPYPYYGGRGHVGGHRGDGRRGDGRGRM</sequence>
<dbReference type="Proteomes" id="UP000315440">
    <property type="component" value="Unassembled WGS sequence"/>
</dbReference>
<keyword evidence="1" id="KW-0732">Signal</keyword>
<dbReference type="OrthoDB" id="290267at2"/>
<dbReference type="EMBL" id="SJPQ01000004">
    <property type="protein sequence ID" value="TWT86924.1"/>
    <property type="molecule type" value="Genomic_DNA"/>
</dbReference>
<accession>A0A5C5ZHU2</accession>